<evidence type="ECO:0000313" key="2">
    <source>
        <dbReference type="EMBL" id="KPX86319.1"/>
    </source>
</evidence>
<comment type="caution">
    <text evidence="2">The sequence shown here is derived from an EMBL/GenBank/DDBJ whole genome shotgun (WGS) entry which is preliminary data.</text>
</comment>
<accession>A0A0N8S314</accession>
<proteinExistence type="predicted"/>
<reference evidence="2 3" key="1">
    <citation type="submission" date="2015-09" db="EMBL/GenBank/DDBJ databases">
        <title>Genome announcement of multiple Pseudomonas syringae strains.</title>
        <authorList>
            <person name="Thakur S."/>
            <person name="Wang P.W."/>
            <person name="Gong Y."/>
            <person name="Weir B.S."/>
            <person name="Guttman D.S."/>
        </authorList>
    </citation>
    <scope>NUCLEOTIDE SEQUENCE [LARGE SCALE GENOMIC DNA]</scope>
    <source>
        <strain evidence="2 3">ICMP6289</strain>
    </source>
</reference>
<dbReference type="SUPFAM" id="SSF46894">
    <property type="entry name" value="C-terminal effector domain of the bipartite response regulators"/>
    <property type="match status" value="1"/>
</dbReference>
<dbReference type="Pfam" id="PF00196">
    <property type="entry name" value="GerE"/>
    <property type="match status" value="1"/>
</dbReference>
<feature type="domain" description="HTH luxR-type" evidence="1">
    <location>
        <begin position="19"/>
        <end position="69"/>
    </location>
</feature>
<dbReference type="Gene3D" id="1.10.10.10">
    <property type="entry name" value="Winged helix-like DNA-binding domain superfamily/Winged helix DNA-binding domain"/>
    <property type="match status" value="1"/>
</dbReference>
<dbReference type="AlphaFoldDB" id="A0A0N8S314"/>
<evidence type="ECO:0000259" key="1">
    <source>
        <dbReference type="Pfam" id="PF00196"/>
    </source>
</evidence>
<protein>
    <recommendedName>
        <fullName evidence="1">HTH luxR-type domain-containing protein</fullName>
    </recommendedName>
</protein>
<dbReference type="InterPro" id="IPR036388">
    <property type="entry name" value="WH-like_DNA-bd_sf"/>
</dbReference>
<dbReference type="PATRIC" id="fig|86176.4.peg.3341"/>
<organism evidence="2 3">
    <name type="scientific">Pseudomonas meliae</name>
    <dbReference type="NCBI Taxonomy" id="86176"/>
    <lineage>
        <taxon>Bacteria</taxon>
        <taxon>Pseudomonadati</taxon>
        <taxon>Pseudomonadota</taxon>
        <taxon>Gammaproteobacteria</taxon>
        <taxon>Pseudomonadales</taxon>
        <taxon>Pseudomonadaceae</taxon>
        <taxon>Pseudomonas</taxon>
    </lineage>
</organism>
<gene>
    <name evidence="2" type="ORF">ALO64_200104</name>
</gene>
<sequence length="88" mass="10074">MAIFLDGQEAWAVGLLPELSTQEAKAAMLYAYGFSLRTIAKDGRVSTHTVRTYLDRAKEKFEIHSLFELRDICLCRTLFRAMCLINNE</sequence>
<keyword evidence="3" id="KW-1185">Reference proteome</keyword>
<dbReference type="GO" id="GO:0006355">
    <property type="term" value="P:regulation of DNA-templated transcription"/>
    <property type="evidence" value="ECO:0007669"/>
    <property type="project" value="InterPro"/>
</dbReference>
<dbReference type="Proteomes" id="UP000050455">
    <property type="component" value="Unassembled WGS sequence"/>
</dbReference>
<dbReference type="EMBL" id="LJQT01000303">
    <property type="protein sequence ID" value="KPX86319.1"/>
    <property type="molecule type" value="Genomic_DNA"/>
</dbReference>
<dbReference type="InterPro" id="IPR000792">
    <property type="entry name" value="Tscrpt_reg_LuxR_C"/>
</dbReference>
<dbReference type="InterPro" id="IPR016032">
    <property type="entry name" value="Sig_transdc_resp-reg_C-effctor"/>
</dbReference>
<dbReference type="RefSeq" id="WP_044345031.1">
    <property type="nucleotide sequence ID" value="NZ_JYHE01000107.1"/>
</dbReference>
<dbReference type="GO" id="GO:0003677">
    <property type="term" value="F:DNA binding"/>
    <property type="evidence" value="ECO:0007669"/>
    <property type="project" value="InterPro"/>
</dbReference>
<name>A0A0N8S314_9PSED</name>
<evidence type="ECO:0000313" key="3">
    <source>
        <dbReference type="Proteomes" id="UP000050455"/>
    </source>
</evidence>